<protein>
    <submittedName>
        <fullName evidence="3">Uncharacterized protein</fullName>
    </submittedName>
</protein>
<proteinExistence type="predicted"/>
<feature type="compositionally biased region" description="Polar residues" evidence="1">
    <location>
        <begin position="225"/>
        <end position="246"/>
    </location>
</feature>
<dbReference type="eggNOG" id="ENOG502T9AR">
    <property type="taxonomic scope" value="Eukaryota"/>
</dbReference>
<feature type="transmembrane region" description="Helical" evidence="2">
    <location>
        <begin position="381"/>
        <end position="404"/>
    </location>
</feature>
<dbReference type="EMBL" id="AGNL01050268">
    <property type="protein sequence ID" value="EJK44027.1"/>
    <property type="molecule type" value="Genomic_DNA"/>
</dbReference>
<name>K0RBV2_THAOC</name>
<dbReference type="AlphaFoldDB" id="K0RBV2"/>
<evidence type="ECO:0000313" key="4">
    <source>
        <dbReference type="Proteomes" id="UP000266841"/>
    </source>
</evidence>
<feature type="transmembrane region" description="Helical" evidence="2">
    <location>
        <begin position="496"/>
        <end position="521"/>
    </location>
</feature>
<evidence type="ECO:0000256" key="1">
    <source>
        <dbReference type="SAM" id="MobiDB-lite"/>
    </source>
</evidence>
<feature type="compositionally biased region" description="Acidic residues" evidence="1">
    <location>
        <begin position="206"/>
        <end position="222"/>
    </location>
</feature>
<gene>
    <name evidence="3" type="ORF">THAOC_37467</name>
</gene>
<feature type="transmembrane region" description="Helical" evidence="2">
    <location>
        <begin position="584"/>
        <end position="617"/>
    </location>
</feature>
<accession>K0RBV2</accession>
<keyword evidence="2" id="KW-0812">Transmembrane</keyword>
<feature type="region of interest" description="Disordered" evidence="1">
    <location>
        <begin position="263"/>
        <end position="331"/>
    </location>
</feature>
<feature type="region of interest" description="Disordered" evidence="1">
    <location>
        <begin position="62"/>
        <end position="109"/>
    </location>
</feature>
<feature type="region of interest" description="Disordered" evidence="1">
    <location>
        <begin position="127"/>
        <end position="246"/>
    </location>
</feature>
<evidence type="ECO:0000313" key="3">
    <source>
        <dbReference type="EMBL" id="EJK44027.1"/>
    </source>
</evidence>
<reference evidence="3 4" key="1">
    <citation type="journal article" date="2012" name="Genome Biol.">
        <title>Genome and low-iron response of an oceanic diatom adapted to chronic iron limitation.</title>
        <authorList>
            <person name="Lommer M."/>
            <person name="Specht M."/>
            <person name="Roy A.S."/>
            <person name="Kraemer L."/>
            <person name="Andreson R."/>
            <person name="Gutowska M.A."/>
            <person name="Wolf J."/>
            <person name="Bergner S.V."/>
            <person name="Schilhabel M.B."/>
            <person name="Klostermeier U.C."/>
            <person name="Beiko R.G."/>
            <person name="Rosenstiel P."/>
            <person name="Hippler M."/>
            <person name="Laroche J."/>
        </authorList>
    </citation>
    <scope>NUCLEOTIDE SEQUENCE [LARGE SCALE GENOMIC DNA]</scope>
    <source>
        <strain evidence="3 4">CCMP1005</strain>
    </source>
</reference>
<sequence length="662" mass="73764">MPLSVESIRREFGFGLAEKSWLMQSSTATGCVLQDINWSVSFACTRFYIQRTASRPHLEFLTMPAKSSRRPNAEAEDGESPAASSLVGRVVGSRKKDDEGPADGDEDIRRTVVRADSLVKTVTMELNKTDGEETEEIDCFEGRGGTADETEDTELDSIVRTVVTELNKTGGEDTEDSSGGRGGTADETEDTQLYETDSEGRGGTADETEDTQFNETDSEDAEWNSLYSDESADGSNKGQNEGNSSPKIRIPLYELALPGLFPPGRDVSCKDPQQDVPAETEKTVNGGDDNDEQPMHDHSNGPHDVGGDPEAPPPNDGEDGQHHHVEEEEPLTEADIIRQKLSLRAYHLPGNNWCQDLDMYIRNNHLIFGLFCHHELHPVKWYHRLVLLLGSFAFGLIITNIVYLHGDAIENTIEQALLEESVVAQLGEKILNETDRFVVDEFRIAGHTFEVNTSKLGFLFTIGEISEGSCLHSMFDYSLWHLIACGYCGHTKQRELLGWFTACAVVMIVVCITTTVIVFTASDPSETYQSFMIEFVDDEDIGSSNSTDTGESIELSYTFMDETFGVSFKPLEVEYNPDSLQFLYAYFVELLLSLFLYSPMIQVIFFSGVLGCGRLPVFGGRPRSMRLEKRQKQAKTGTRQADVTRPRLNFDVRRFLKIGSRK</sequence>
<evidence type="ECO:0000256" key="2">
    <source>
        <dbReference type="SAM" id="Phobius"/>
    </source>
</evidence>
<organism evidence="3 4">
    <name type="scientific">Thalassiosira oceanica</name>
    <name type="common">Marine diatom</name>
    <dbReference type="NCBI Taxonomy" id="159749"/>
    <lineage>
        <taxon>Eukaryota</taxon>
        <taxon>Sar</taxon>
        <taxon>Stramenopiles</taxon>
        <taxon>Ochrophyta</taxon>
        <taxon>Bacillariophyta</taxon>
        <taxon>Coscinodiscophyceae</taxon>
        <taxon>Thalassiosirophycidae</taxon>
        <taxon>Thalassiosirales</taxon>
        <taxon>Thalassiosiraceae</taxon>
        <taxon>Thalassiosira</taxon>
    </lineage>
</organism>
<keyword evidence="2" id="KW-0472">Membrane</keyword>
<keyword evidence="4" id="KW-1185">Reference proteome</keyword>
<comment type="caution">
    <text evidence="3">The sequence shown here is derived from an EMBL/GenBank/DDBJ whole genome shotgun (WGS) entry which is preliminary data.</text>
</comment>
<dbReference type="Proteomes" id="UP000266841">
    <property type="component" value="Unassembled WGS sequence"/>
</dbReference>
<keyword evidence="2" id="KW-1133">Transmembrane helix</keyword>